<keyword evidence="1" id="KW-0732">Signal</keyword>
<dbReference type="Pfam" id="PF13584">
    <property type="entry name" value="BatD"/>
    <property type="match status" value="2"/>
</dbReference>
<dbReference type="PANTHER" id="PTHR40940">
    <property type="entry name" value="PROTEIN BATD-RELATED"/>
    <property type="match status" value="1"/>
</dbReference>
<gene>
    <name evidence="3" type="ORF">B3C1_04890</name>
</gene>
<dbReference type="Pfam" id="PF25607">
    <property type="entry name" value="DUF7939"/>
    <property type="match status" value="1"/>
</dbReference>
<organism evidence="3 4">
    <name type="scientific">Gallaecimonas xiamenensis 3-C-1</name>
    <dbReference type="NCBI Taxonomy" id="745411"/>
    <lineage>
        <taxon>Bacteria</taxon>
        <taxon>Pseudomonadati</taxon>
        <taxon>Pseudomonadota</taxon>
        <taxon>Gammaproteobacteria</taxon>
        <taxon>Enterobacterales</taxon>
        <taxon>Gallaecimonadaceae</taxon>
        <taxon>Gallaecimonas</taxon>
    </lineage>
</organism>
<name>K2J044_9GAMM</name>
<evidence type="ECO:0000256" key="1">
    <source>
        <dbReference type="SAM" id="SignalP"/>
    </source>
</evidence>
<dbReference type="AlphaFoldDB" id="K2J044"/>
<proteinExistence type="predicted"/>
<dbReference type="InterPro" id="IPR025738">
    <property type="entry name" value="BatD"/>
</dbReference>
<dbReference type="Proteomes" id="UP000006755">
    <property type="component" value="Unassembled WGS sequence"/>
</dbReference>
<evidence type="ECO:0000313" key="4">
    <source>
        <dbReference type="Proteomes" id="UP000006755"/>
    </source>
</evidence>
<keyword evidence="4" id="KW-1185">Reference proteome</keyword>
<evidence type="ECO:0000313" key="3">
    <source>
        <dbReference type="EMBL" id="EKE76216.1"/>
    </source>
</evidence>
<feature type="chain" id="PRO_5003858699" description="DUF7939 domain-containing protein" evidence="1">
    <location>
        <begin position="20"/>
        <end position="528"/>
    </location>
</feature>
<evidence type="ECO:0000259" key="2">
    <source>
        <dbReference type="Pfam" id="PF25607"/>
    </source>
</evidence>
<sequence>MVKRLLWLLAAGLPMLAMAATQVEATLSRNPVIAGEAVTLEVTVNDDMASDALDTQPLFKDFMVGNTNVSRSTQIQNFNVSRETRWRISLIAKKPGQYLVPSLKVDDLVTAPIKLEVVAPGASTKSQDLILETSLSDTQVYPGAQVNYQVLLLVGKDLKSGKLSDPKMDKAEFKPLGEDKEGTLTRQSRRYRSFERNYALFPKEVGSYVVEPPVFNGEIFTQDSRGFYQSREVGKVGQPQSLTVLAVPDPSRPWLPARELNLEERWSGDPEHWALGQPLTRTLVLTATGTLATNLPPLDIPVPEGIKVYPDQKDRKSYINDGWMMAQQLSAVALVPAKAGTFTLPAVEVTWFDTLAKQYRVASLPARTFTIAPGTLPQSQVQDSQAAPATTSAGFWPWLTLAALLLWAATLWLWLKPRLGQAKAKALPEQESPGWLKLRQAVLSGDPARAGQALLLWAQDKYQLHSLEALAAYLAHPPLAAAINNLQQSRFAPSLASFNGQALWQALQQAKPPQAPPPGNGLYARFQL</sequence>
<dbReference type="RefSeq" id="WP_008483314.1">
    <property type="nucleotide sequence ID" value="NZ_AMRI01000005.1"/>
</dbReference>
<feature type="domain" description="DUF7939" evidence="2">
    <location>
        <begin position="435"/>
        <end position="512"/>
    </location>
</feature>
<dbReference type="STRING" id="745411.B3C1_04890"/>
<dbReference type="OrthoDB" id="5293418at2"/>
<dbReference type="EMBL" id="AMRI01000005">
    <property type="protein sequence ID" value="EKE76216.1"/>
    <property type="molecule type" value="Genomic_DNA"/>
</dbReference>
<comment type="caution">
    <text evidence="3">The sequence shown here is derived from an EMBL/GenBank/DDBJ whole genome shotgun (WGS) entry which is preliminary data.</text>
</comment>
<reference evidence="3 4" key="1">
    <citation type="journal article" date="2012" name="J. Bacteriol.">
        <title>Genome Sequence of Gallaecimonas xiamenensis Type Strain 3-C-1.</title>
        <authorList>
            <person name="Lai Q."/>
            <person name="Wang L."/>
            <person name="Wang W."/>
            <person name="Shao Z."/>
        </authorList>
    </citation>
    <scope>NUCLEOTIDE SEQUENCE [LARGE SCALE GENOMIC DNA]</scope>
    <source>
        <strain evidence="3 4">3-C-1</strain>
    </source>
</reference>
<protein>
    <recommendedName>
        <fullName evidence="2">DUF7939 domain-containing protein</fullName>
    </recommendedName>
</protein>
<dbReference type="InterPro" id="IPR057699">
    <property type="entry name" value="DUF7939"/>
</dbReference>
<accession>K2J044</accession>
<dbReference type="PANTHER" id="PTHR40940:SF1">
    <property type="entry name" value="PROTEIN BATD"/>
    <property type="match status" value="1"/>
</dbReference>
<feature type="signal peptide" evidence="1">
    <location>
        <begin position="1"/>
        <end position="19"/>
    </location>
</feature>
<dbReference type="eggNOG" id="COG0457">
    <property type="taxonomic scope" value="Bacteria"/>
</dbReference>